<evidence type="ECO:0000313" key="10">
    <source>
        <dbReference type="Proteomes" id="UP000034076"/>
    </source>
</evidence>
<dbReference type="EMBL" id="LAYJ01000068">
    <property type="protein sequence ID" value="KKI51627.1"/>
    <property type="molecule type" value="Genomic_DNA"/>
</dbReference>
<keyword evidence="10" id="KW-1185">Reference proteome</keyword>
<evidence type="ECO:0000256" key="6">
    <source>
        <dbReference type="ARBA" id="ARBA00022989"/>
    </source>
</evidence>
<gene>
    <name evidence="9" type="ORF">CHK_0793</name>
</gene>
<dbReference type="GO" id="GO:0016020">
    <property type="term" value="C:membrane"/>
    <property type="evidence" value="ECO:0007669"/>
    <property type="project" value="InterPro"/>
</dbReference>
<accession>A0A0M2NMJ2</accession>
<keyword evidence="6 8" id="KW-1133">Transmembrane helix</keyword>
<feature type="transmembrane region" description="Helical" evidence="8">
    <location>
        <begin position="141"/>
        <end position="158"/>
    </location>
</feature>
<evidence type="ECO:0000256" key="4">
    <source>
        <dbReference type="ARBA" id="ARBA00022692"/>
    </source>
</evidence>
<dbReference type="STRING" id="270498.CHK_0793"/>
<name>A0A0M2NMJ2_9FIRM</name>
<evidence type="ECO:0000256" key="2">
    <source>
        <dbReference type="ARBA" id="ARBA00022654"/>
    </source>
</evidence>
<dbReference type="InterPro" id="IPR006741">
    <property type="entry name" value="AgrB"/>
</dbReference>
<comment type="caution">
    <text evidence="9">The sequence shown here is derived from an EMBL/GenBank/DDBJ whole genome shotgun (WGS) entry which is preliminary data.</text>
</comment>
<keyword evidence="5" id="KW-0378">Hydrolase</keyword>
<keyword evidence="1" id="KW-1003">Cell membrane</keyword>
<protein>
    <submittedName>
        <fullName evidence="9">Accessory regulator B</fullName>
    </submittedName>
</protein>
<feature type="transmembrane region" description="Helical" evidence="8">
    <location>
        <begin position="36"/>
        <end position="65"/>
    </location>
</feature>
<evidence type="ECO:0000256" key="1">
    <source>
        <dbReference type="ARBA" id="ARBA00022475"/>
    </source>
</evidence>
<feature type="transmembrane region" description="Helical" evidence="8">
    <location>
        <begin position="103"/>
        <end position="120"/>
    </location>
</feature>
<keyword evidence="7 8" id="KW-0472">Membrane</keyword>
<evidence type="ECO:0000256" key="3">
    <source>
        <dbReference type="ARBA" id="ARBA00022670"/>
    </source>
</evidence>
<reference evidence="9 10" key="1">
    <citation type="submission" date="2015-04" db="EMBL/GenBank/DDBJ databases">
        <title>Draft genome sequence of bacteremic isolate Catabacter hongkongensis type strain HKU16T.</title>
        <authorList>
            <person name="Lau S.K."/>
            <person name="Teng J.L."/>
            <person name="Huang Y."/>
            <person name="Curreem S.O."/>
            <person name="Tsui S.K."/>
            <person name="Woo P.C."/>
        </authorList>
    </citation>
    <scope>NUCLEOTIDE SEQUENCE [LARGE SCALE GENOMIC DNA]</scope>
    <source>
        <strain evidence="9 10">HKU16</strain>
    </source>
</reference>
<evidence type="ECO:0000256" key="8">
    <source>
        <dbReference type="SAM" id="Phobius"/>
    </source>
</evidence>
<dbReference type="SMART" id="SM00793">
    <property type="entry name" value="AgrB"/>
    <property type="match status" value="1"/>
</dbReference>
<dbReference type="Proteomes" id="UP000034076">
    <property type="component" value="Unassembled WGS sequence"/>
</dbReference>
<evidence type="ECO:0000313" key="9">
    <source>
        <dbReference type="EMBL" id="KKI51627.1"/>
    </source>
</evidence>
<dbReference type="Pfam" id="PF04647">
    <property type="entry name" value="AgrB"/>
    <property type="match status" value="1"/>
</dbReference>
<dbReference type="GO" id="GO:0008233">
    <property type="term" value="F:peptidase activity"/>
    <property type="evidence" value="ECO:0007669"/>
    <property type="project" value="UniProtKB-KW"/>
</dbReference>
<feature type="transmembrane region" description="Helical" evidence="8">
    <location>
        <begin position="164"/>
        <end position="183"/>
    </location>
</feature>
<keyword evidence="3" id="KW-0645">Protease</keyword>
<dbReference type="RefSeq" id="WP_046442732.1">
    <property type="nucleotide sequence ID" value="NZ_LAYJ01000068.1"/>
</dbReference>
<organism evidence="9 10">
    <name type="scientific">Christensenella hongkongensis</name>
    <dbReference type="NCBI Taxonomy" id="270498"/>
    <lineage>
        <taxon>Bacteria</taxon>
        <taxon>Bacillati</taxon>
        <taxon>Bacillota</taxon>
        <taxon>Clostridia</taxon>
        <taxon>Christensenellales</taxon>
        <taxon>Christensenellaceae</taxon>
        <taxon>Christensenella</taxon>
    </lineage>
</organism>
<keyword evidence="4 8" id="KW-0812">Transmembrane</keyword>
<sequence length="185" mass="20177">MEKFANKFAEWLVSKGADEENKEIFAYSMECLLNTVLTFGIILIVGAILGRLPITLVWIVFFLPLRHASGGLHAPNHIGCLILSLSVGIGCMLLNPFLVGFDWFIAAGVAGSIIIIFLFAPVIHVNHPLSEQRILHMKKTARTIILVESCLVAFLFFFTPAQFATAAVLGILSATISTLIGHITN</sequence>
<evidence type="ECO:0000256" key="5">
    <source>
        <dbReference type="ARBA" id="ARBA00022801"/>
    </source>
</evidence>
<dbReference type="AlphaFoldDB" id="A0A0M2NMJ2"/>
<dbReference type="GO" id="GO:0006508">
    <property type="term" value="P:proteolysis"/>
    <property type="evidence" value="ECO:0007669"/>
    <property type="project" value="UniProtKB-KW"/>
</dbReference>
<keyword evidence="2" id="KW-0673">Quorum sensing</keyword>
<proteinExistence type="predicted"/>
<evidence type="ECO:0000256" key="7">
    <source>
        <dbReference type="ARBA" id="ARBA00023136"/>
    </source>
</evidence>
<dbReference type="GO" id="GO:0009372">
    <property type="term" value="P:quorum sensing"/>
    <property type="evidence" value="ECO:0007669"/>
    <property type="project" value="UniProtKB-KW"/>
</dbReference>
<dbReference type="OrthoDB" id="9815055at2"/>
<feature type="transmembrane region" description="Helical" evidence="8">
    <location>
        <begin position="77"/>
        <end position="97"/>
    </location>
</feature>